<evidence type="ECO:0000259" key="1">
    <source>
        <dbReference type="Pfam" id="PF00583"/>
    </source>
</evidence>
<dbReference type="RefSeq" id="WP_103437172.1">
    <property type="nucleotide sequence ID" value="NZ_MIND01000018.1"/>
</dbReference>
<dbReference type="Proteomes" id="UP000237194">
    <property type="component" value="Unassembled WGS sequence"/>
</dbReference>
<reference evidence="2 3" key="2">
    <citation type="submission" date="2018-03" db="EMBL/GenBank/DDBJ databases">
        <title>Draft genome of Pseudomonas putida strain KT-27.</title>
        <authorList>
            <person name="Yoshizawa S."/>
            <person name="Khan N.H."/>
            <person name="Nishimura M."/>
            <person name="Chiura H.X."/>
            <person name="Ogura Y."/>
            <person name="Hayashi T."/>
            <person name="Kogure K."/>
        </authorList>
    </citation>
    <scope>NUCLEOTIDE SEQUENCE [LARGE SCALE GENOMIC DNA]</scope>
    <source>
        <strain evidence="2 3">KT-27</strain>
    </source>
</reference>
<evidence type="ECO:0000313" key="3">
    <source>
        <dbReference type="Proteomes" id="UP000237194"/>
    </source>
</evidence>
<sequence>MPDDIRATARTCLLDKGYRREVRAVLYEVYRQEPTVAYLFEAQRPGYERRLRAMIRAWVRQHFYLQLPAVGLMVEDRLAGVALIVPPLRRLGVADSWMWRLRMIIGTGLRCTRRYLDYQAALVGSLPSDQVHMLPLLGVHPDFRSQQHAEQLLQAVHDWCAEEPGSHGVVLDTGNARYLAFYKLQGYQEIGEIAIGPVTERVFFHPNPLSSRSVTAGPAR</sequence>
<reference evidence="2 3" key="1">
    <citation type="submission" date="2016-08" db="EMBL/GenBank/DDBJ databases">
        <authorList>
            <person name="Seilhamer J.J."/>
        </authorList>
    </citation>
    <scope>NUCLEOTIDE SEQUENCE [LARGE SCALE GENOMIC DNA]</scope>
    <source>
        <strain evidence="2 3">KT-27</strain>
    </source>
</reference>
<dbReference type="Pfam" id="PF00583">
    <property type="entry name" value="Acetyltransf_1"/>
    <property type="match status" value="1"/>
</dbReference>
<comment type="caution">
    <text evidence="2">The sequence shown here is derived from an EMBL/GenBank/DDBJ whole genome shotgun (WGS) entry which is preliminary data.</text>
</comment>
<name>A0A2S3WDU6_PSEPU</name>
<keyword evidence="2" id="KW-0808">Transferase</keyword>
<protein>
    <submittedName>
        <fullName evidence="2">GNAT family N-acetyltransferase</fullName>
    </submittedName>
</protein>
<dbReference type="EMBL" id="MIND01000018">
    <property type="protein sequence ID" value="POF89090.1"/>
    <property type="molecule type" value="Genomic_DNA"/>
</dbReference>
<accession>A0A2S3WDU6</accession>
<feature type="domain" description="N-acetyltransferase" evidence="1">
    <location>
        <begin position="131"/>
        <end position="187"/>
    </location>
</feature>
<evidence type="ECO:0000313" key="2">
    <source>
        <dbReference type="EMBL" id="POF89090.1"/>
    </source>
</evidence>
<dbReference type="AlphaFoldDB" id="A0A2S3WDU6"/>
<dbReference type="Gene3D" id="3.40.630.30">
    <property type="match status" value="1"/>
</dbReference>
<organism evidence="2 3">
    <name type="scientific">Pseudomonas putida</name>
    <name type="common">Arthrobacter siderocapsulatus</name>
    <dbReference type="NCBI Taxonomy" id="303"/>
    <lineage>
        <taxon>Bacteria</taxon>
        <taxon>Pseudomonadati</taxon>
        <taxon>Pseudomonadota</taxon>
        <taxon>Gammaproteobacteria</taxon>
        <taxon>Pseudomonadales</taxon>
        <taxon>Pseudomonadaceae</taxon>
        <taxon>Pseudomonas</taxon>
    </lineage>
</organism>
<gene>
    <name evidence="2" type="ORF">BGP80_14375</name>
</gene>
<dbReference type="InterPro" id="IPR000182">
    <property type="entry name" value="GNAT_dom"/>
</dbReference>
<dbReference type="InterPro" id="IPR016181">
    <property type="entry name" value="Acyl_CoA_acyltransferase"/>
</dbReference>
<dbReference type="SUPFAM" id="SSF55729">
    <property type="entry name" value="Acyl-CoA N-acyltransferases (Nat)"/>
    <property type="match status" value="1"/>
</dbReference>
<proteinExistence type="predicted"/>
<dbReference type="GO" id="GO:0016747">
    <property type="term" value="F:acyltransferase activity, transferring groups other than amino-acyl groups"/>
    <property type="evidence" value="ECO:0007669"/>
    <property type="project" value="InterPro"/>
</dbReference>